<evidence type="ECO:0000256" key="5">
    <source>
        <dbReference type="ARBA" id="ARBA00023015"/>
    </source>
</evidence>
<dbReference type="SUPFAM" id="SSF101498">
    <property type="entry name" value="Anti-sigma factor FlgM"/>
    <property type="match status" value="1"/>
</dbReference>
<evidence type="ECO:0000256" key="8">
    <source>
        <dbReference type="ARBA" id="ARBA00030117"/>
    </source>
</evidence>
<evidence type="ECO:0000313" key="12">
    <source>
        <dbReference type="Proteomes" id="UP000185739"/>
    </source>
</evidence>
<evidence type="ECO:0000259" key="10">
    <source>
        <dbReference type="Pfam" id="PF04316"/>
    </source>
</evidence>
<feature type="region of interest" description="Disordered" evidence="9">
    <location>
        <begin position="1"/>
        <end position="57"/>
    </location>
</feature>
<comment type="function">
    <text evidence="7">Responsible for the coupling of flagellin expression to flagellar assembly by preventing expression of the flagellin genes when a component of the middle class of proteins is defective. It negatively regulates flagellar genes by inhibiting the activity of FliA by directly binding to FliA.</text>
</comment>
<keyword evidence="6" id="KW-0804">Transcription</keyword>
<dbReference type="KEGG" id="tcl:Tchl_0355"/>
<keyword evidence="4" id="KW-1005">Bacterial flagellum biogenesis</keyword>
<dbReference type="NCBIfam" id="TIGR03824">
    <property type="entry name" value="FlgM_jcvi"/>
    <property type="match status" value="1"/>
</dbReference>
<dbReference type="Pfam" id="PF04316">
    <property type="entry name" value="FlgM"/>
    <property type="match status" value="1"/>
</dbReference>
<name>A0A1H5WAR6_9RHOO</name>
<dbReference type="GO" id="GO:0044781">
    <property type="term" value="P:bacterial-type flagellum organization"/>
    <property type="evidence" value="ECO:0007669"/>
    <property type="project" value="UniProtKB-KW"/>
</dbReference>
<dbReference type="EMBL" id="CP018839">
    <property type="protein sequence ID" value="APR03227.1"/>
    <property type="molecule type" value="Genomic_DNA"/>
</dbReference>
<dbReference type="AlphaFoldDB" id="A0A1H5WAR6"/>
<evidence type="ECO:0000256" key="2">
    <source>
        <dbReference type="ARBA" id="ARBA00017823"/>
    </source>
</evidence>
<keyword evidence="12" id="KW-1185">Reference proteome</keyword>
<sequence>MKINTQSPLVRGGQGVQPADDAARPRGAAAAAPREAGTPAAISHLSQRATDGRQDIDPVRVAELREAIREGRLAIDPARIADRLLESVSELLQGKSGA</sequence>
<feature type="domain" description="Anti-sigma-28 factor FlgM C-terminal" evidence="10">
    <location>
        <begin position="45"/>
        <end position="86"/>
    </location>
</feature>
<evidence type="ECO:0000256" key="3">
    <source>
        <dbReference type="ARBA" id="ARBA00022491"/>
    </source>
</evidence>
<organism evidence="11 12">
    <name type="scientific">Thauera chlorobenzoica</name>
    <dbReference type="NCBI Taxonomy" id="96773"/>
    <lineage>
        <taxon>Bacteria</taxon>
        <taxon>Pseudomonadati</taxon>
        <taxon>Pseudomonadota</taxon>
        <taxon>Betaproteobacteria</taxon>
        <taxon>Rhodocyclales</taxon>
        <taxon>Zoogloeaceae</taxon>
        <taxon>Thauera</taxon>
    </lineage>
</organism>
<dbReference type="RefSeq" id="WP_083945097.1">
    <property type="nucleotide sequence ID" value="NZ_CP018839.1"/>
</dbReference>
<comment type="similarity">
    <text evidence="1">Belongs to the FlgM family.</text>
</comment>
<proteinExistence type="inferred from homology"/>
<dbReference type="STRING" id="96773.Tchl_0355"/>
<evidence type="ECO:0000256" key="9">
    <source>
        <dbReference type="SAM" id="MobiDB-lite"/>
    </source>
</evidence>
<evidence type="ECO:0000256" key="4">
    <source>
        <dbReference type="ARBA" id="ARBA00022795"/>
    </source>
</evidence>
<dbReference type="Proteomes" id="UP000185739">
    <property type="component" value="Chromosome"/>
</dbReference>
<protein>
    <recommendedName>
        <fullName evidence="2">Negative regulator of flagellin synthesis</fullName>
    </recommendedName>
    <alternativeName>
        <fullName evidence="8">Anti-sigma-28 factor</fullName>
    </alternativeName>
</protein>
<evidence type="ECO:0000313" key="11">
    <source>
        <dbReference type="EMBL" id="APR03227.1"/>
    </source>
</evidence>
<feature type="compositionally biased region" description="Low complexity" evidence="9">
    <location>
        <begin position="25"/>
        <end position="41"/>
    </location>
</feature>
<evidence type="ECO:0000256" key="7">
    <source>
        <dbReference type="ARBA" id="ARBA00024739"/>
    </source>
</evidence>
<gene>
    <name evidence="11" type="ORF">Tchl_0355</name>
</gene>
<evidence type="ECO:0000256" key="1">
    <source>
        <dbReference type="ARBA" id="ARBA00005322"/>
    </source>
</evidence>
<dbReference type="OrthoDB" id="9181369at2"/>
<evidence type="ECO:0000256" key="6">
    <source>
        <dbReference type="ARBA" id="ARBA00023163"/>
    </source>
</evidence>
<dbReference type="InterPro" id="IPR035890">
    <property type="entry name" value="Anti-sigma-28_factor_FlgM_sf"/>
</dbReference>
<dbReference type="InterPro" id="IPR007412">
    <property type="entry name" value="FlgM"/>
</dbReference>
<dbReference type="GO" id="GO:0045892">
    <property type="term" value="P:negative regulation of DNA-templated transcription"/>
    <property type="evidence" value="ECO:0007669"/>
    <property type="project" value="InterPro"/>
</dbReference>
<reference evidence="11 12" key="1">
    <citation type="submission" date="2016-12" db="EMBL/GenBank/DDBJ databases">
        <title>Complete genome sequence of Thauera chlorobenzoica, a Betaproteobacterium degrading haloaromatics anaerobically to CO2 and halides.</title>
        <authorList>
            <person name="Goris T."/>
            <person name="Mergelsberg M."/>
            <person name="Boll M."/>
        </authorList>
    </citation>
    <scope>NUCLEOTIDE SEQUENCE [LARGE SCALE GENOMIC DNA]</scope>
    <source>
        <strain evidence="11 12">3CB1</strain>
    </source>
</reference>
<keyword evidence="3" id="KW-0678">Repressor</keyword>
<dbReference type="InterPro" id="IPR031316">
    <property type="entry name" value="FlgM_C"/>
</dbReference>
<keyword evidence="5" id="KW-0805">Transcription regulation</keyword>
<accession>A0A1H5WAR6</accession>